<gene>
    <name evidence="2" type="ORF">SAMN05216210_0313</name>
</gene>
<name>A0A1H2E5A3_9GAMM</name>
<dbReference type="InterPro" id="IPR052907">
    <property type="entry name" value="Beta-lactamase/esterase"/>
</dbReference>
<dbReference type="AlphaFoldDB" id="A0A1H2E5A3"/>
<organism evidence="2 3">
    <name type="scientific">Halopseudomonas salegens</name>
    <dbReference type="NCBI Taxonomy" id="1434072"/>
    <lineage>
        <taxon>Bacteria</taxon>
        <taxon>Pseudomonadati</taxon>
        <taxon>Pseudomonadota</taxon>
        <taxon>Gammaproteobacteria</taxon>
        <taxon>Pseudomonadales</taxon>
        <taxon>Pseudomonadaceae</taxon>
        <taxon>Halopseudomonas</taxon>
    </lineage>
</organism>
<protein>
    <submittedName>
        <fullName evidence="2">CubicO group peptidase, beta-lactamase class C family</fullName>
    </submittedName>
</protein>
<dbReference type="InterPro" id="IPR012338">
    <property type="entry name" value="Beta-lactam/transpept-like"/>
</dbReference>
<sequence length="389" mass="41776">MKEEIRIGGVGHEQFPALREAFEENFIDRGEVGASVAVTQNNRLVASFWGGYKHDAGAAGETTSEQWQKDTLVNVWSTTKGVAAVCAGMLVEREKIGFDTPLAEFWPAFAEKDKRAVTLASLLSHQAGLCGFRQPVSPEHFYDLDGAASELSEMTPFWTPGSEHGYHALTIGILLSALFRRVDGRSLKEFVEQELAARFGLDIHIGLPERLSGQASDVVAPADMSTSNYATELTDAQKAALMNPLMSPDIANTQAWRAADNASANGFATAESLALLYGALATDGTLGSATLLGEKVLEQAITPQTDKAIDLVMGMESQWACGFLMNTLGIYGPNPSAFGHSGWGGSFAFADRDKAVSCAYTMNRMGTVLVGEPRASALISALYQDLNRH</sequence>
<dbReference type="Proteomes" id="UP000243924">
    <property type="component" value="Chromosome I"/>
</dbReference>
<reference evidence="3" key="1">
    <citation type="submission" date="2016-10" db="EMBL/GenBank/DDBJ databases">
        <authorList>
            <person name="Varghese N."/>
            <person name="Submissions S."/>
        </authorList>
    </citation>
    <scope>NUCLEOTIDE SEQUENCE [LARGE SCALE GENOMIC DNA]</scope>
    <source>
        <strain evidence="3">CECT 8338</strain>
    </source>
</reference>
<evidence type="ECO:0000313" key="3">
    <source>
        <dbReference type="Proteomes" id="UP000243924"/>
    </source>
</evidence>
<dbReference type="STRING" id="1434072.SAMN05216210_0313"/>
<dbReference type="SUPFAM" id="SSF56601">
    <property type="entry name" value="beta-lactamase/transpeptidase-like"/>
    <property type="match status" value="1"/>
</dbReference>
<dbReference type="Pfam" id="PF00144">
    <property type="entry name" value="Beta-lactamase"/>
    <property type="match status" value="1"/>
</dbReference>
<dbReference type="InterPro" id="IPR001466">
    <property type="entry name" value="Beta-lactam-related"/>
</dbReference>
<dbReference type="RefSeq" id="WP_092383460.1">
    <property type="nucleotide sequence ID" value="NZ_LT629787.1"/>
</dbReference>
<evidence type="ECO:0000259" key="1">
    <source>
        <dbReference type="Pfam" id="PF00144"/>
    </source>
</evidence>
<evidence type="ECO:0000313" key="2">
    <source>
        <dbReference type="EMBL" id="SDT89858.1"/>
    </source>
</evidence>
<proteinExistence type="predicted"/>
<dbReference type="PANTHER" id="PTHR43319">
    <property type="entry name" value="BETA-LACTAMASE-RELATED"/>
    <property type="match status" value="1"/>
</dbReference>
<feature type="domain" description="Beta-lactamase-related" evidence="1">
    <location>
        <begin position="23"/>
        <end position="368"/>
    </location>
</feature>
<keyword evidence="3" id="KW-1185">Reference proteome</keyword>
<dbReference type="Gene3D" id="3.40.710.10">
    <property type="entry name" value="DD-peptidase/beta-lactamase superfamily"/>
    <property type="match status" value="1"/>
</dbReference>
<dbReference type="PANTHER" id="PTHR43319:SF3">
    <property type="entry name" value="BETA-LACTAMASE-RELATED DOMAIN-CONTAINING PROTEIN"/>
    <property type="match status" value="1"/>
</dbReference>
<accession>A0A1H2E5A3</accession>
<dbReference type="OrthoDB" id="5705574at2"/>
<dbReference type="EMBL" id="LT629787">
    <property type="protein sequence ID" value="SDT89858.1"/>
    <property type="molecule type" value="Genomic_DNA"/>
</dbReference>